<dbReference type="GO" id="GO:0005886">
    <property type="term" value="C:plasma membrane"/>
    <property type="evidence" value="ECO:0007669"/>
    <property type="project" value="TreeGrafter"/>
</dbReference>
<dbReference type="Proteomes" id="UP000006640">
    <property type="component" value="Chromosome"/>
</dbReference>
<dbReference type="HOGENOM" id="CLU_002554_2_1_11"/>
<keyword evidence="7" id="KW-1133">Transmembrane helix</keyword>
<dbReference type="GO" id="GO:0004673">
    <property type="term" value="F:protein histidine kinase activity"/>
    <property type="evidence" value="ECO:0007669"/>
    <property type="project" value="UniProtKB-EC"/>
</dbReference>
<dbReference type="Pfam" id="PF08376">
    <property type="entry name" value="NIT"/>
    <property type="match status" value="1"/>
</dbReference>
<evidence type="ECO:0000256" key="7">
    <source>
        <dbReference type="ARBA" id="ARBA00022989"/>
    </source>
</evidence>
<dbReference type="RefSeq" id="WP_013130568.1">
    <property type="nucleotide sequence ID" value="NC_014165.1"/>
</dbReference>
<evidence type="ECO:0000313" key="11">
    <source>
        <dbReference type="EMBL" id="ADG87035.1"/>
    </source>
</evidence>
<keyword evidence="5" id="KW-0812">Transmembrane</keyword>
<keyword evidence="7" id="KW-0472">Membrane</keyword>
<dbReference type="KEGG" id="tbi:Tbis_0304"/>
<evidence type="ECO:0000259" key="9">
    <source>
        <dbReference type="PROSITE" id="PS50109"/>
    </source>
</evidence>
<evidence type="ECO:0000313" key="12">
    <source>
        <dbReference type="Proteomes" id="UP000006640"/>
    </source>
</evidence>
<dbReference type="PROSITE" id="PS50906">
    <property type="entry name" value="NIT"/>
    <property type="match status" value="1"/>
</dbReference>
<gene>
    <name evidence="11" type="ordered locus">Tbis_0304</name>
</gene>
<dbReference type="PROSITE" id="PS50109">
    <property type="entry name" value="HIS_KIN"/>
    <property type="match status" value="1"/>
</dbReference>
<dbReference type="InterPro" id="IPR003594">
    <property type="entry name" value="HATPase_dom"/>
</dbReference>
<dbReference type="InterPro" id="IPR036890">
    <property type="entry name" value="HATPase_C_sf"/>
</dbReference>
<accession>D6Y3K6</accession>
<protein>
    <recommendedName>
        <fullName evidence="2">histidine kinase</fullName>
        <ecNumber evidence="2">2.7.13.3</ecNumber>
    </recommendedName>
</protein>
<keyword evidence="4" id="KW-0808">Transferase</keyword>
<name>D6Y3K6_THEBD</name>
<keyword evidence="6 11" id="KW-0418">Kinase</keyword>
<dbReference type="EC" id="2.7.13.3" evidence="2"/>
<feature type="domain" description="NIT" evidence="10">
    <location>
        <begin position="53"/>
        <end position="301"/>
    </location>
</feature>
<evidence type="ECO:0000256" key="4">
    <source>
        <dbReference type="ARBA" id="ARBA00022679"/>
    </source>
</evidence>
<dbReference type="eggNOG" id="COG2205">
    <property type="taxonomic scope" value="Bacteria"/>
</dbReference>
<evidence type="ECO:0000256" key="5">
    <source>
        <dbReference type="ARBA" id="ARBA00022692"/>
    </source>
</evidence>
<dbReference type="STRING" id="469371.Tbis_0304"/>
<dbReference type="EMBL" id="CP001874">
    <property type="protein sequence ID" value="ADG87035.1"/>
    <property type="molecule type" value="Genomic_DNA"/>
</dbReference>
<dbReference type="SMART" id="SM00387">
    <property type="entry name" value="HATPase_c"/>
    <property type="match status" value="1"/>
</dbReference>
<evidence type="ECO:0000259" key="10">
    <source>
        <dbReference type="PROSITE" id="PS50906"/>
    </source>
</evidence>
<evidence type="ECO:0000256" key="8">
    <source>
        <dbReference type="SAM" id="MobiDB-lite"/>
    </source>
</evidence>
<dbReference type="SUPFAM" id="SSF55874">
    <property type="entry name" value="ATPase domain of HSP90 chaperone/DNA topoisomerase II/histidine kinase"/>
    <property type="match status" value="1"/>
</dbReference>
<dbReference type="Pfam" id="PF02518">
    <property type="entry name" value="HATPase_c"/>
    <property type="match status" value="1"/>
</dbReference>
<dbReference type="PANTHER" id="PTHR45436:SF5">
    <property type="entry name" value="SENSOR HISTIDINE KINASE TRCS"/>
    <property type="match status" value="1"/>
</dbReference>
<evidence type="ECO:0000256" key="3">
    <source>
        <dbReference type="ARBA" id="ARBA00022553"/>
    </source>
</evidence>
<keyword evidence="12" id="KW-1185">Reference proteome</keyword>
<comment type="catalytic activity">
    <reaction evidence="1">
        <text>ATP + protein L-histidine = ADP + protein N-phospho-L-histidine.</text>
        <dbReference type="EC" id="2.7.13.3"/>
    </reaction>
</comment>
<proteinExistence type="predicted"/>
<dbReference type="InterPro" id="IPR005467">
    <property type="entry name" value="His_kinase_dom"/>
</dbReference>
<dbReference type="InterPro" id="IPR050428">
    <property type="entry name" value="TCS_sensor_his_kinase"/>
</dbReference>
<reference evidence="11 12" key="1">
    <citation type="submission" date="2010-01" db="EMBL/GenBank/DDBJ databases">
        <title>The complete genome of Thermobispora bispora DSM 43833.</title>
        <authorList>
            <consortium name="US DOE Joint Genome Institute (JGI-PGF)"/>
            <person name="Lucas S."/>
            <person name="Copeland A."/>
            <person name="Lapidus A."/>
            <person name="Glavina del Rio T."/>
            <person name="Dalin E."/>
            <person name="Tice H."/>
            <person name="Bruce D."/>
            <person name="Goodwin L."/>
            <person name="Pitluck S."/>
            <person name="Kyrpides N."/>
            <person name="Mavromatis K."/>
            <person name="Ivanova N."/>
            <person name="Mikhailova N."/>
            <person name="Chertkov O."/>
            <person name="Brettin T."/>
            <person name="Detter J.C."/>
            <person name="Han C."/>
            <person name="Larimer F."/>
            <person name="Land M."/>
            <person name="Hauser L."/>
            <person name="Markowitz V."/>
            <person name="Cheng J.-F."/>
            <person name="Hugenholtz P."/>
            <person name="Woyke T."/>
            <person name="Wu D."/>
            <person name="Jando M."/>
            <person name="Schneider S."/>
            <person name="Klenk H.-P."/>
            <person name="Eisen J.A."/>
        </authorList>
    </citation>
    <scope>NUCLEOTIDE SEQUENCE [LARGE SCALE GENOMIC DNA]</scope>
    <source>
        <strain evidence="12">ATCC 19993 / DSM 43833 / CBS 139.67 / JCM 10125 / KCTC 9307 / NBRC 14880 / R51</strain>
    </source>
</reference>
<dbReference type="InterPro" id="IPR010910">
    <property type="entry name" value="Nitrate/nitrite_sensing_bac"/>
</dbReference>
<evidence type="ECO:0000256" key="2">
    <source>
        <dbReference type="ARBA" id="ARBA00012438"/>
    </source>
</evidence>
<evidence type="ECO:0000256" key="6">
    <source>
        <dbReference type="ARBA" id="ARBA00022777"/>
    </source>
</evidence>
<dbReference type="Gene3D" id="3.30.565.10">
    <property type="entry name" value="Histidine kinase-like ATPase, C-terminal domain"/>
    <property type="match status" value="1"/>
</dbReference>
<keyword evidence="3" id="KW-0597">Phosphoprotein</keyword>
<dbReference type="OrthoDB" id="3845898at2"/>
<sequence length="697" mass="76412">MAVRRRSIRFKLFAILLVPFTALGAIWAFTATLIAEEGFKLLQIDAVYNHVVVPTRGVIVQLQRERSLSVQALGSAYSLQTDLERQRRLTDEAARTLARESAQAADETPPAMRQRIQALIAQVERLDDLRTRVDERRLSRLDAIDEYSAVLETAFQAYDHLMISQDLELIGQTKAIILIARSHEVAAQEAALLSGVVASGRYTVEDRDAFASMVSRRRLLYQLGTGQLDAELIKRYTAFNDSPVHKTFLAVEEQLTRRGEVGRTLPVGALNWPAAAEQLVHRLTELNAATSRDIADRAAPLARGVLLRIGVAGALGAGTAIAAVFISLRFARKLSGELTGLERAVVELAERRLPSVLARLRRGEDVDVAAETRPLGTDHGTTEVASLSRAFGSVQRTAIEAAVEQAKLRKGVNKVFLNLARRNQSLLTRQFALLDTLEKEITDPDLLEKVFGIDHLAARMRRHAEGLIILSGAAPARGWRNPVNLHDVVRAATEQVEDYQRVDVQVPHTHALVGRAATNVIHLLAELIENATAFSPPQSKVLVRGEAVARGYSLEIEDRGLGMTPEDMERFNQRLADPPEIDLADSDRLGLFVVGLLAKRHGIKVALRASPYGGTSAIVLLPQELVVEHAAEDLELTPLQPQEPSAPALAIARPDGAPKSTLPRRIRQANLAPQLRQPRGDLYSAMRPGSDPRGEGS</sequence>
<dbReference type="AlphaFoldDB" id="D6Y3K6"/>
<evidence type="ECO:0000256" key="1">
    <source>
        <dbReference type="ARBA" id="ARBA00000085"/>
    </source>
</evidence>
<dbReference type="PANTHER" id="PTHR45436">
    <property type="entry name" value="SENSOR HISTIDINE KINASE YKOH"/>
    <property type="match status" value="1"/>
</dbReference>
<feature type="domain" description="Histidine kinase" evidence="9">
    <location>
        <begin position="520"/>
        <end position="625"/>
    </location>
</feature>
<dbReference type="InterPro" id="IPR013587">
    <property type="entry name" value="Nitrate/nitrite_sensing"/>
</dbReference>
<organism evidence="11 12">
    <name type="scientific">Thermobispora bispora (strain ATCC 19993 / DSM 43833 / CBS 139.67 / JCM 10125 / KCTC 9307 / NBRC 14880 / R51)</name>
    <dbReference type="NCBI Taxonomy" id="469371"/>
    <lineage>
        <taxon>Bacteria</taxon>
        <taxon>Bacillati</taxon>
        <taxon>Actinomycetota</taxon>
        <taxon>Actinomycetes</taxon>
        <taxon>Streptosporangiales</taxon>
        <taxon>Streptosporangiaceae</taxon>
        <taxon>Thermobispora</taxon>
    </lineage>
</organism>
<dbReference type="GO" id="GO:0000160">
    <property type="term" value="P:phosphorelay signal transduction system"/>
    <property type="evidence" value="ECO:0007669"/>
    <property type="project" value="TreeGrafter"/>
</dbReference>
<feature type="region of interest" description="Disordered" evidence="8">
    <location>
        <begin position="649"/>
        <end position="697"/>
    </location>
</feature>